<dbReference type="InterPro" id="IPR037383">
    <property type="entry name" value="CCDC87"/>
</dbReference>
<dbReference type="PANTHER" id="PTHR16078:SF1">
    <property type="entry name" value="COILED-COIL DOMAIN-CONTAINING PROTEIN 87"/>
    <property type="match status" value="1"/>
</dbReference>
<feature type="region of interest" description="Disordered" evidence="2">
    <location>
        <begin position="333"/>
        <end position="358"/>
    </location>
</feature>
<organism evidence="3 4">
    <name type="scientific">Littorina saxatilis</name>
    <dbReference type="NCBI Taxonomy" id="31220"/>
    <lineage>
        <taxon>Eukaryota</taxon>
        <taxon>Metazoa</taxon>
        <taxon>Spiralia</taxon>
        <taxon>Lophotrochozoa</taxon>
        <taxon>Mollusca</taxon>
        <taxon>Gastropoda</taxon>
        <taxon>Caenogastropoda</taxon>
        <taxon>Littorinimorpha</taxon>
        <taxon>Littorinoidea</taxon>
        <taxon>Littorinidae</taxon>
        <taxon>Littorina</taxon>
    </lineage>
</organism>
<dbReference type="Gene3D" id="1.20.58.1520">
    <property type="match status" value="1"/>
</dbReference>
<name>A0AAN9C2J8_9CAEN</name>
<keyword evidence="1" id="KW-0175">Coiled coil</keyword>
<dbReference type="AlphaFoldDB" id="A0AAN9C2J8"/>
<feature type="coiled-coil region" evidence="1">
    <location>
        <begin position="473"/>
        <end position="503"/>
    </location>
</feature>
<evidence type="ECO:0000313" key="3">
    <source>
        <dbReference type="EMBL" id="KAK7115965.1"/>
    </source>
</evidence>
<dbReference type="EMBL" id="JBAMIC010000001">
    <property type="protein sequence ID" value="KAK7115965.1"/>
    <property type="molecule type" value="Genomic_DNA"/>
</dbReference>
<comment type="caution">
    <text evidence="3">The sequence shown here is derived from an EMBL/GenBank/DDBJ whole genome shotgun (WGS) entry which is preliminary data.</text>
</comment>
<feature type="compositionally biased region" description="Basic and acidic residues" evidence="2">
    <location>
        <begin position="333"/>
        <end position="346"/>
    </location>
</feature>
<evidence type="ECO:0000313" key="4">
    <source>
        <dbReference type="Proteomes" id="UP001374579"/>
    </source>
</evidence>
<gene>
    <name evidence="3" type="ORF">V1264_001735</name>
</gene>
<evidence type="ECO:0000256" key="2">
    <source>
        <dbReference type="SAM" id="MobiDB-lite"/>
    </source>
</evidence>
<keyword evidence="4" id="KW-1185">Reference proteome</keyword>
<proteinExistence type="predicted"/>
<evidence type="ECO:0008006" key="5">
    <source>
        <dbReference type="Google" id="ProtNLM"/>
    </source>
</evidence>
<sequence length="1089" mass="125642">MPTSREHRAQRLMHKSQLDDLQMPRFVPKVIIPPQKENDLYPLKWPAYKSSDVQNKVNDVLGPLSLFAPYPREEEPEQDLILERPVTPVNEEIKSQPLSFERLAKYVRRRIAPRDDMPYLSLDDQRDLAAVIMGEANEIWPDIRRQIDDPFLSAEENKELNRRIAVHIVTVCEKLFHHYLHKAQILNERGVFSGPANMSRLKAQLALDADKFLNILTIRRYLVADMRGKVRDEPVELNRLQTSTPRKTERPKLKPLSFTSMIQSSRPKSQLNLQKVQSMEQELREIHEAMPYLDTNKLVDLVADLPERSIQTPSDVLLKRDLKKRLADHKNELEKKRLAEEGKDQHAPPSRISEGESRMSGALIKDLASRGNVNLKRTKSQPVLHMGETLLDELGIDSRVREDKLLNSELEILHHDRLSMAKAKSHVVTKLKLGSDKFLSEDLRQLMMDKDETGVDVNGDDDLPPLLQAITRHARHDNLKKKLERQLKELEEKEKERERSETIEVQLPTHPQPATVNAKVGNKMVVRTSDIRVSERVCLSSITLSRFATVYNDLIEEIDPVTVKSLDKNLFLSDEIREVYREIMKTVPYDHLELDHDEMVVSAPESVNVAGTMASASLAKKVSQRVINPDLYHEKAPPWGHQEMKAWARTPTDPPKNFQGENVFAPVLDELNHCGGTSLIETPNMDKVHEVMHNPTKMSQMMATTANMPSFVVDKMSRNYASWLQWWKSTVTSDDYMKYLSTLETDYMGVVFHFYDSEEGDSDDEDVGVMRGRVSRRTMSSKQTNEQRERERKLDELRSMKVEYKEGVWNTNCVLMGGLGKDPLLPDEMEDAGRSNKAPETGRSSAKTLQERAMLAAQSRAQPLKRHQHLTVSIRNNNNCGALSRMSKGTYQSEMAVTNEVGDDDQESKEKQPQFRLEAVWNSLQMPDAQRLDMAIKYSCGEFFSKLIEAVERWEQVTELILRREALLVKLEHFERSASDPNRFFAKENGVKRSSVLLLEEARYRTYMYKKIESLDADIKVELDYIQSKFQDRVCFKGRPYSDKMKWDRTEMLHWLTEERKHNALRFESLMRHIPLKPAHLEPIASAAK</sequence>
<evidence type="ECO:0000256" key="1">
    <source>
        <dbReference type="SAM" id="Coils"/>
    </source>
</evidence>
<protein>
    <recommendedName>
        <fullName evidence="5">Coiled-coil domain-containing protein 87</fullName>
    </recommendedName>
</protein>
<dbReference type="PANTHER" id="PTHR16078">
    <property type="entry name" value="COILED-COIL DOMAIN-CONTAINING PROTEIN 87"/>
    <property type="match status" value="1"/>
</dbReference>
<feature type="region of interest" description="Disordered" evidence="2">
    <location>
        <begin position="825"/>
        <end position="848"/>
    </location>
</feature>
<dbReference type="Proteomes" id="UP001374579">
    <property type="component" value="Unassembled WGS sequence"/>
</dbReference>
<accession>A0AAN9C2J8</accession>
<reference evidence="3 4" key="1">
    <citation type="submission" date="2024-02" db="EMBL/GenBank/DDBJ databases">
        <title>Chromosome-scale genome assembly of the rough periwinkle Littorina saxatilis.</title>
        <authorList>
            <person name="De Jode A."/>
            <person name="Faria R."/>
            <person name="Formenti G."/>
            <person name="Sims Y."/>
            <person name="Smith T.P."/>
            <person name="Tracey A."/>
            <person name="Wood J.M.D."/>
            <person name="Zagrodzka Z.B."/>
            <person name="Johannesson K."/>
            <person name="Butlin R.K."/>
            <person name="Leder E.H."/>
        </authorList>
    </citation>
    <scope>NUCLEOTIDE SEQUENCE [LARGE SCALE GENOMIC DNA]</scope>
    <source>
        <strain evidence="3">Snail1</strain>
        <tissue evidence="3">Muscle</tissue>
    </source>
</reference>